<keyword evidence="2" id="KW-0813">Transport</keyword>
<keyword evidence="3 6" id="KW-0812">Transmembrane</keyword>
<dbReference type="InterPro" id="IPR036259">
    <property type="entry name" value="MFS_trans_sf"/>
</dbReference>
<dbReference type="Pfam" id="PF07690">
    <property type="entry name" value="MFS_1"/>
    <property type="match status" value="1"/>
</dbReference>
<dbReference type="InParanoid" id="D8MB00"/>
<proteinExistence type="predicted"/>
<evidence type="ECO:0000256" key="3">
    <source>
        <dbReference type="ARBA" id="ARBA00022692"/>
    </source>
</evidence>
<dbReference type="Proteomes" id="UP000008312">
    <property type="component" value="Unassembled WGS sequence"/>
</dbReference>
<feature type="transmembrane region" description="Helical" evidence="6">
    <location>
        <begin position="340"/>
        <end position="363"/>
    </location>
</feature>
<comment type="subcellular location">
    <subcellularLocation>
        <location evidence="1">Membrane</location>
        <topology evidence="1">Multi-pass membrane protein</topology>
    </subcellularLocation>
</comment>
<dbReference type="PANTHER" id="PTHR23504:SF15">
    <property type="entry name" value="MAJOR FACILITATOR SUPERFAMILY (MFS) PROFILE DOMAIN-CONTAINING PROTEIN"/>
    <property type="match status" value="1"/>
</dbReference>
<evidence type="ECO:0008006" key="9">
    <source>
        <dbReference type="Google" id="ProtNLM"/>
    </source>
</evidence>
<protein>
    <recommendedName>
        <fullName evidence="9">Major facilitator superfamily (MFS) profile domain-containing protein</fullName>
    </recommendedName>
</protein>
<feature type="transmembrane region" description="Helical" evidence="6">
    <location>
        <begin position="22"/>
        <end position="44"/>
    </location>
</feature>
<keyword evidence="8" id="KW-1185">Reference proteome</keyword>
<evidence type="ECO:0000313" key="7">
    <source>
        <dbReference type="EMBL" id="CBK25239.2"/>
    </source>
</evidence>
<feature type="transmembrane region" description="Helical" evidence="6">
    <location>
        <begin position="315"/>
        <end position="334"/>
    </location>
</feature>
<feature type="transmembrane region" description="Helical" evidence="6">
    <location>
        <begin position="288"/>
        <end position="308"/>
    </location>
</feature>
<dbReference type="GeneID" id="24923021"/>
<reference evidence="7" key="1">
    <citation type="submission" date="2010-02" db="EMBL/GenBank/DDBJ databases">
        <title>Sequencing and annotation of the Blastocystis hominis genome.</title>
        <authorList>
            <person name="Wincker P."/>
        </authorList>
    </citation>
    <scope>NUCLEOTIDE SEQUENCE</scope>
    <source>
        <strain evidence="7">Singapore isolate B</strain>
    </source>
</reference>
<evidence type="ECO:0000256" key="6">
    <source>
        <dbReference type="SAM" id="Phobius"/>
    </source>
</evidence>
<accession>D8MB00</accession>
<dbReference type="OrthoDB" id="4139357at2759"/>
<evidence type="ECO:0000256" key="2">
    <source>
        <dbReference type="ARBA" id="ARBA00022448"/>
    </source>
</evidence>
<organism evidence="7">
    <name type="scientific">Blastocystis hominis</name>
    <dbReference type="NCBI Taxonomy" id="12968"/>
    <lineage>
        <taxon>Eukaryota</taxon>
        <taxon>Sar</taxon>
        <taxon>Stramenopiles</taxon>
        <taxon>Bigyra</taxon>
        <taxon>Opalozoa</taxon>
        <taxon>Opalinata</taxon>
        <taxon>Blastocystidae</taxon>
        <taxon>Blastocystis</taxon>
    </lineage>
</organism>
<dbReference type="GO" id="GO:0022857">
    <property type="term" value="F:transmembrane transporter activity"/>
    <property type="evidence" value="ECO:0007669"/>
    <property type="project" value="InterPro"/>
</dbReference>
<dbReference type="InterPro" id="IPR011701">
    <property type="entry name" value="MFS"/>
</dbReference>
<gene>
    <name evidence="7" type="ORF">GSBLH_T00006897001</name>
</gene>
<evidence type="ECO:0000256" key="4">
    <source>
        <dbReference type="ARBA" id="ARBA00022989"/>
    </source>
</evidence>
<feature type="transmembrane region" description="Helical" evidence="6">
    <location>
        <begin position="245"/>
        <end position="268"/>
    </location>
</feature>
<name>D8MB00_BLAHO</name>
<dbReference type="Gene3D" id="1.20.1250.20">
    <property type="entry name" value="MFS general substrate transporter like domains"/>
    <property type="match status" value="1"/>
</dbReference>
<evidence type="ECO:0000313" key="8">
    <source>
        <dbReference type="Proteomes" id="UP000008312"/>
    </source>
</evidence>
<dbReference type="PANTHER" id="PTHR23504">
    <property type="entry name" value="MAJOR FACILITATOR SUPERFAMILY DOMAIN-CONTAINING PROTEIN 10"/>
    <property type="match status" value="1"/>
</dbReference>
<keyword evidence="5 6" id="KW-0472">Membrane</keyword>
<dbReference type="GO" id="GO:0016020">
    <property type="term" value="C:membrane"/>
    <property type="evidence" value="ECO:0007669"/>
    <property type="project" value="UniProtKB-SubCell"/>
</dbReference>
<sequence>MLLPNLPFLIKVYFPDIERADIGYYAGFLLSVYYLGHIPGSMFWGWFSDNYGRRCTMILTSISNAILILALGLSRNYTGSLIIRFLHGMLDFSLGVSKTIAADLCNDNNMAFGTSLLYTGFGIGRYDSSFDQCLSIPQIRIFSLCLDHLDPLSRSILCVRLLFHYRSLSLRLLRRGIADPRDRRPIEKDPQSHGGFLLSNPSSFQRELSSILRKSSSKSFTSYEQLLLAYDEHGKYNSMFRNRDLILAVIIYGMASLCQISFDSIYPLTLMNSRKYGGFEMNAVEEGWVATSAIVLQLTSILIFPLWSKLASYRYQIVMCLLVMSGIMLVEPFVSVFNESPLACQFAVTYIGYAISVPVRALVYK</sequence>
<dbReference type="EMBL" id="FN668690">
    <property type="protein sequence ID" value="CBK25239.2"/>
    <property type="molecule type" value="Genomic_DNA"/>
</dbReference>
<keyword evidence="4 6" id="KW-1133">Transmembrane helix</keyword>
<dbReference type="AlphaFoldDB" id="D8MB00"/>
<evidence type="ECO:0000256" key="5">
    <source>
        <dbReference type="ARBA" id="ARBA00023136"/>
    </source>
</evidence>
<dbReference type="SUPFAM" id="SSF103473">
    <property type="entry name" value="MFS general substrate transporter"/>
    <property type="match status" value="2"/>
</dbReference>
<dbReference type="RefSeq" id="XP_012899287.1">
    <property type="nucleotide sequence ID" value="XM_013043833.1"/>
</dbReference>
<evidence type="ECO:0000256" key="1">
    <source>
        <dbReference type="ARBA" id="ARBA00004141"/>
    </source>
</evidence>